<dbReference type="InterPro" id="IPR050330">
    <property type="entry name" value="Bact_OuterMem_StrucFunc"/>
</dbReference>
<keyword evidence="3" id="KW-0998">Cell outer membrane</keyword>
<organism evidence="7 8">
    <name type="scientific">Microbulbifer agarilyticus</name>
    <dbReference type="NCBI Taxonomy" id="260552"/>
    <lineage>
        <taxon>Bacteria</taxon>
        <taxon>Pseudomonadati</taxon>
        <taxon>Pseudomonadota</taxon>
        <taxon>Gammaproteobacteria</taxon>
        <taxon>Cellvibrionales</taxon>
        <taxon>Microbulbiferaceae</taxon>
        <taxon>Microbulbifer</taxon>
    </lineage>
</organism>
<dbReference type="KEGG" id="maga:Mag101_02315"/>
<dbReference type="AlphaFoldDB" id="A0A1Q2M1S7"/>
<dbReference type="CDD" id="cd07185">
    <property type="entry name" value="OmpA_C-like"/>
    <property type="match status" value="1"/>
</dbReference>
<dbReference type="SUPFAM" id="SSF103088">
    <property type="entry name" value="OmpA-like"/>
    <property type="match status" value="1"/>
</dbReference>
<evidence type="ECO:0000256" key="2">
    <source>
        <dbReference type="ARBA" id="ARBA00023136"/>
    </source>
</evidence>
<dbReference type="Proteomes" id="UP000188219">
    <property type="component" value="Chromosome"/>
</dbReference>
<gene>
    <name evidence="7" type="ORF">Mag101_02315</name>
</gene>
<dbReference type="InterPro" id="IPR006664">
    <property type="entry name" value="OMP_bac"/>
</dbReference>
<dbReference type="RefSeq" id="WP_077400218.1">
    <property type="nucleotide sequence ID" value="NZ_CP019650.1"/>
</dbReference>
<protein>
    <recommendedName>
        <fullName evidence="6">OmpA-like domain-containing protein</fullName>
    </recommendedName>
</protein>
<evidence type="ECO:0000259" key="6">
    <source>
        <dbReference type="PROSITE" id="PS51123"/>
    </source>
</evidence>
<dbReference type="InterPro" id="IPR006665">
    <property type="entry name" value="OmpA-like"/>
</dbReference>
<feature type="region of interest" description="Disordered" evidence="5">
    <location>
        <begin position="249"/>
        <end position="272"/>
    </location>
</feature>
<evidence type="ECO:0000256" key="3">
    <source>
        <dbReference type="ARBA" id="ARBA00023237"/>
    </source>
</evidence>
<dbReference type="PROSITE" id="PS51123">
    <property type="entry name" value="OMPA_2"/>
    <property type="match status" value="1"/>
</dbReference>
<evidence type="ECO:0000313" key="8">
    <source>
        <dbReference type="Proteomes" id="UP000188219"/>
    </source>
</evidence>
<sequence length="410" mass="42332">MADNILDMAVRHLGSAGMNALGSALGLPADKSQGAFSTGVASVLAGMMGKAGSESGLGSLLNMATKSTEMDLSSPGDIFADAGRMTSLQDVGGNILGSLFGNKESGVFNVISSALGLDSTKSGSLLKVAAPVVMSIIGKLVKSKGLNMQGLASLLMGQKDSIKDYVPAGLMNELGVKSLDDFTGPAAEAAPRQTAATPPVERKSGFGKWLWPLLIALAVLWALNMCAKKEKMDDGSGGVVMEQEEVVVDDSAPPPADTTTTTPDVGAETPVGTVVGTDDFASSFRAYLAEAARDPSKEFLLKIMFPTDGSMPTAASLPDVQALIKIMQENPGLSVIIEGHTDSDGDAAANEELSKTRAEAVKKMLADAGVQAVRVTAVGLGAAKPVADNNTEEGKQKNRRIAVKVDKYTQ</sequence>
<dbReference type="InterPro" id="IPR009282">
    <property type="entry name" value="DUF937"/>
</dbReference>
<dbReference type="PRINTS" id="PR01023">
    <property type="entry name" value="NAFLGMOTY"/>
</dbReference>
<evidence type="ECO:0000313" key="7">
    <source>
        <dbReference type="EMBL" id="AQQ66609.1"/>
    </source>
</evidence>
<dbReference type="Pfam" id="PF00691">
    <property type="entry name" value="OmpA"/>
    <property type="match status" value="1"/>
</dbReference>
<evidence type="ECO:0000256" key="5">
    <source>
        <dbReference type="SAM" id="MobiDB-lite"/>
    </source>
</evidence>
<keyword evidence="8" id="KW-1185">Reference proteome</keyword>
<keyword evidence="2 4" id="KW-0472">Membrane</keyword>
<dbReference type="PRINTS" id="PR01021">
    <property type="entry name" value="OMPADOMAIN"/>
</dbReference>
<reference evidence="7" key="1">
    <citation type="submission" date="2017-02" db="EMBL/GenBank/DDBJ databases">
        <title>Genome of Microbulbifer agarilyticus GP101.</title>
        <authorList>
            <person name="Jung J."/>
            <person name="Bae S.S."/>
            <person name="Baek K."/>
        </authorList>
    </citation>
    <scope>NUCLEOTIDE SEQUENCE [LARGE SCALE GENOMIC DNA]</scope>
    <source>
        <strain evidence="7">GP101</strain>
    </source>
</reference>
<accession>A0A1Q2M1S7</accession>
<feature type="domain" description="OmpA-like" evidence="6">
    <location>
        <begin position="292"/>
        <end position="409"/>
    </location>
</feature>
<dbReference type="GO" id="GO:0009279">
    <property type="term" value="C:cell outer membrane"/>
    <property type="evidence" value="ECO:0007669"/>
    <property type="project" value="UniProtKB-SubCell"/>
</dbReference>
<dbReference type="OrthoDB" id="9792021at2"/>
<dbReference type="PANTHER" id="PTHR30329">
    <property type="entry name" value="STATOR ELEMENT OF FLAGELLAR MOTOR COMPLEX"/>
    <property type="match status" value="1"/>
</dbReference>
<comment type="subcellular location">
    <subcellularLocation>
        <location evidence="1">Cell outer membrane</location>
    </subcellularLocation>
</comment>
<evidence type="ECO:0000256" key="1">
    <source>
        <dbReference type="ARBA" id="ARBA00004442"/>
    </source>
</evidence>
<feature type="region of interest" description="Disordered" evidence="5">
    <location>
        <begin position="385"/>
        <end position="410"/>
    </location>
</feature>
<dbReference type="STRING" id="260552.Mag101_02315"/>
<name>A0A1Q2M1S7_9GAMM</name>
<dbReference type="PANTHER" id="PTHR30329:SF21">
    <property type="entry name" value="LIPOPROTEIN YIAD-RELATED"/>
    <property type="match status" value="1"/>
</dbReference>
<dbReference type="Gene3D" id="3.30.1330.60">
    <property type="entry name" value="OmpA-like domain"/>
    <property type="match status" value="1"/>
</dbReference>
<feature type="compositionally biased region" description="Low complexity" evidence="5">
    <location>
        <begin position="257"/>
        <end position="270"/>
    </location>
</feature>
<dbReference type="InterPro" id="IPR036737">
    <property type="entry name" value="OmpA-like_sf"/>
</dbReference>
<dbReference type="Pfam" id="PF06078">
    <property type="entry name" value="DUF937"/>
    <property type="match status" value="1"/>
</dbReference>
<evidence type="ECO:0000256" key="4">
    <source>
        <dbReference type="PROSITE-ProRule" id="PRU00473"/>
    </source>
</evidence>
<dbReference type="EMBL" id="CP019650">
    <property type="protein sequence ID" value="AQQ66609.1"/>
    <property type="molecule type" value="Genomic_DNA"/>
</dbReference>
<proteinExistence type="predicted"/>